<dbReference type="EMBL" id="SLUB01000007">
    <property type="protein sequence ID" value="THE13866.1"/>
    <property type="molecule type" value="Genomic_DNA"/>
</dbReference>
<comment type="caution">
    <text evidence="1">The sequence shown here is derived from an EMBL/GenBank/DDBJ whole genome shotgun (WGS) entry which is preliminary data.</text>
</comment>
<dbReference type="OrthoDB" id="2880511at2"/>
<feature type="non-terminal residue" evidence="1">
    <location>
        <position position="78"/>
    </location>
</feature>
<accession>A0A4S3PWN6</accession>
<dbReference type="Proteomes" id="UP000306477">
    <property type="component" value="Unassembled WGS sequence"/>
</dbReference>
<reference evidence="1 2" key="1">
    <citation type="journal article" date="2019" name="Indoor Air">
        <title>Impacts of indoor surface finishes on bacterial viability.</title>
        <authorList>
            <person name="Hu J."/>
            <person name="Maamar S.B."/>
            <person name="Glawe A.J."/>
            <person name="Gottel N."/>
            <person name="Gilbert J.A."/>
            <person name="Hartmann E.M."/>
        </authorList>
    </citation>
    <scope>NUCLEOTIDE SEQUENCE [LARGE SCALE GENOMIC DNA]</scope>
    <source>
        <strain evidence="1 2">AF060A6</strain>
    </source>
</reference>
<dbReference type="RefSeq" id="WP_136378802.1">
    <property type="nucleotide sequence ID" value="NZ_SLUB01000007.1"/>
</dbReference>
<name>A0A4S3PWN6_9BACI</name>
<evidence type="ECO:0000313" key="2">
    <source>
        <dbReference type="Proteomes" id="UP000306477"/>
    </source>
</evidence>
<protein>
    <submittedName>
        <fullName evidence="1">Uncharacterized protein</fullName>
    </submittedName>
</protein>
<dbReference type="AlphaFoldDB" id="A0A4S3PWN6"/>
<evidence type="ECO:0000313" key="1">
    <source>
        <dbReference type="EMBL" id="THE13866.1"/>
    </source>
</evidence>
<sequence length="78" mass="9609">MKFIKPKNKNVDKVDWLLSERTRAIVKYYAEYTEYPESEVVDLFLLNILEDENFMDWVKNKRNNRRILKQLELEELIE</sequence>
<keyword evidence="2" id="KW-1185">Reference proteome</keyword>
<gene>
    <name evidence="1" type="ORF">E1I69_06540</name>
</gene>
<proteinExistence type="predicted"/>
<organism evidence="1 2">
    <name type="scientific">Bacillus timonensis</name>
    <dbReference type="NCBI Taxonomy" id="1033734"/>
    <lineage>
        <taxon>Bacteria</taxon>
        <taxon>Bacillati</taxon>
        <taxon>Bacillota</taxon>
        <taxon>Bacilli</taxon>
        <taxon>Bacillales</taxon>
        <taxon>Bacillaceae</taxon>
        <taxon>Bacillus</taxon>
    </lineage>
</organism>